<keyword evidence="2 11" id="KW-0812">Transmembrane</keyword>
<feature type="compositionally biased region" description="Basic residues" evidence="10">
    <location>
        <begin position="511"/>
        <end position="522"/>
    </location>
</feature>
<evidence type="ECO:0000256" key="10">
    <source>
        <dbReference type="SAM" id="MobiDB-lite"/>
    </source>
</evidence>
<dbReference type="Gene3D" id="1.10.287.110">
    <property type="entry name" value="DnaJ domain"/>
    <property type="match status" value="1"/>
</dbReference>
<protein>
    <recommendedName>
        <fullName evidence="17">DnaJ homolog subfamily C member 1</fullName>
    </recommendedName>
</protein>
<evidence type="ECO:0000256" key="3">
    <source>
        <dbReference type="ARBA" id="ARBA00022729"/>
    </source>
</evidence>
<feature type="domain" description="J" evidence="13">
    <location>
        <begin position="43"/>
        <end position="107"/>
    </location>
</feature>
<dbReference type="InterPro" id="IPR018253">
    <property type="entry name" value="DnaJ_domain_CS"/>
</dbReference>
<dbReference type="SMART" id="SM00717">
    <property type="entry name" value="SANT"/>
    <property type="match status" value="2"/>
</dbReference>
<keyword evidence="7" id="KW-0143">Chaperone</keyword>
<feature type="region of interest" description="Disordered" evidence="10">
    <location>
        <begin position="465"/>
        <end position="540"/>
    </location>
</feature>
<feature type="compositionally biased region" description="Low complexity" evidence="10">
    <location>
        <begin position="494"/>
        <end position="508"/>
    </location>
</feature>
<feature type="compositionally biased region" description="Acidic residues" evidence="10">
    <location>
        <begin position="468"/>
        <end position="489"/>
    </location>
</feature>
<feature type="transmembrane region" description="Helical" evidence="11">
    <location>
        <begin position="133"/>
        <end position="153"/>
    </location>
</feature>
<evidence type="ECO:0000313" key="16">
    <source>
        <dbReference type="Proteomes" id="UP001500889"/>
    </source>
</evidence>
<keyword evidence="4" id="KW-0677">Repeat</keyword>
<dbReference type="PANTHER" id="PTHR44653">
    <property type="entry name" value="DNAJ HOMOLOG SUBFAMILY C MEMBER 1"/>
    <property type="match status" value="1"/>
</dbReference>
<evidence type="ECO:0000256" key="5">
    <source>
        <dbReference type="ARBA" id="ARBA00022989"/>
    </source>
</evidence>
<evidence type="ECO:0000256" key="6">
    <source>
        <dbReference type="ARBA" id="ARBA00023136"/>
    </source>
</evidence>
<dbReference type="Gene3D" id="1.10.10.60">
    <property type="entry name" value="Homeodomain-like"/>
    <property type="match status" value="2"/>
</dbReference>
<keyword evidence="6 11" id="KW-0472">Membrane</keyword>
<feature type="compositionally biased region" description="Acidic residues" evidence="10">
    <location>
        <begin position="528"/>
        <end position="540"/>
    </location>
</feature>
<evidence type="ECO:0000256" key="11">
    <source>
        <dbReference type="SAM" id="Phobius"/>
    </source>
</evidence>
<evidence type="ECO:0000256" key="2">
    <source>
        <dbReference type="ARBA" id="ARBA00022692"/>
    </source>
</evidence>
<dbReference type="SUPFAM" id="SSF46565">
    <property type="entry name" value="Chaperone J-domain"/>
    <property type="match status" value="1"/>
</dbReference>
<dbReference type="PROSITE" id="PS50076">
    <property type="entry name" value="DNAJ_2"/>
    <property type="match status" value="1"/>
</dbReference>
<dbReference type="InterPro" id="IPR052606">
    <property type="entry name" value="DnaJ_domain_protein"/>
</dbReference>
<dbReference type="PROSITE" id="PS50090">
    <property type="entry name" value="MYB_LIKE"/>
    <property type="match status" value="2"/>
</dbReference>
<keyword evidence="16" id="KW-1185">Reference proteome</keyword>
<dbReference type="Pfam" id="PF23082">
    <property type="entry name" value="Myb_DNA-binding_2"/>
    <property type="match status" value="1"/>
</dbReference>
<feature type="domain" description="Myb-like" evidence="14">
    <location>
        <begin position="299"/>
        <end position="344"/>
    </location>
</feature>
<dbReference type="FunFam" id="1.10.10.60:FF:000180">
    <property type="entry name" value="DnaJ (Hsp40) homolog, subfamily C, member 2"/>
    <property type="match status" value="1"/>
</dbReference>
<dbReference type="GO" id="GO:0012505">
    <property type="term" value="C:endomembrane system"/>
    <property type="evidence" value="ECO:0007669"/>
    <property type="project" value="UniProtKB-SubCell"/>
</dbReference>
<evidence type="ECO:0000256" key="9">
    <source>
        <dbReference type="ARBA" id="ARBA00037847"/>
    </source>
</evidence>
<sequence length="540" mass="61524">MNLPSETLLLLLGGCLLLMCGTAQAWHSEELEIFDLVEEINKNFYEFMGINQTATNNEIKRAFRTLSIVLHPDKNPSEDANIQFRNLVSIYEVLKDSSKREKYDKVLKEGMPNWKSALYYYRRMRKIGLYEGAFILFLIITIGQYLFAWAAYLEKKYTAEQVFGTKLKKLQKKNKNIDMDVILSEIPMPSLLNTLPIQIPLAIWNLPKTIMNGFSKANELKELALEKRRQEVEAARRQEELEREAEEQARLRKEQKENLRKRKQNSKAPEKTEEELRGYSRINARELNEEDAVRPASQKSTVSGGFWTDEDLTELIRLVKKYPGGAGSRWNTIAESMNRSVQEVTFMAAKMKENGYRIPGQTESVAEHLVQESQQAVRKEKVKKSATAAAAAPATASSEKSMLIPETNWTQEQQRALEAAIVKNRKTASGDRWQKIANSVPEKTKEECLVRYKYLCELVKTQKKAEEAEAEAEVNAELEEELAPEEEEPPPAAAPAAAAAAAAPAPAASKKLSKREQRRRKQNYSTSEDSDEDVYQYEIS</sequence>
<keyword evidence="5 11" id="KW-1133">Transmembrane helix</keyword>
<dbReference type="CDD" id="cd06257">
    <property type="entry name" value="DnaJ"/>
    <property type="match status" value="1"/>
</dbReference>
<accession>A0AAU9G1I3</accession>
<reference evidence="15 16" key="1">
    <citation type="submission" date="2024-02" db="EMBL/GenBank/DDBJ databases">
        <title>A chromosome-level genome assembly of Drosophila madeirensis, a fruit fly species endemic to Madeira island.</title>
        <authorList>
            <person name="Tomihara K."/>
            <person name="Llopart A."/>
            <person name="Yamamoto D."/>
        </authorList>
    </citation>
    <scope>NUCLEOTIDE SEQUENCE [LARGE SCALE GENOMIC DNA]</scope>
    <source>
        <strain evidence="15 16">RF1</strain>
    </source>
</reference>
<keyword evidence="3 12" id="KW-0732">Signal</keyword>
<keyword evidence="8" id="KW-0539">Nucleus</keyword>
<dbReference type="GO" id="GO:0005634">
    <property type="term" value="C:nucleus"/>
    <property type="evidence" value="ECO:0007669"/>
    <property type="project" value="UniProtKB-SubCell"/>
</dbReference>
<dbReference type="Proteomes" id="UP001500889">
    <property type="component" value="Chromosome A"/>
</dbReference>
<evidence type="ECO:0000259" key="14">
    <source>
        <dbReference type="PROSITE" id="PS50090"/>
    </source>
</evidence>
<dbReference type="Pfam" id="PF00226">
    <property type="entry name" value="DnaJ"/>
    <property type="match status" value="1"/>
</dbReference>
<comment type="subcellular location">
    <subcellularLocation>
        <location evidence="9">Endomembrane system</location>
        <topology evidence="9">Single-pass membrane protein</topology>
    </subcellularLocation>
    <subcellularLocation>
        <location evidence="1">Nucleus</location>
    </subcellularLocation>
</comment>
<dbReference type="InterPro" id="IPR001005">
    <property type="entry name" value="SANT/Myb"/>
</dbReference>
<dbReference type="PRINTS" id="PR00625">
    <property type="entry name" value="JDOMAIN"/>
</dbReference>
<evidence type="ECO:0000256" key="7">
    <source>
        <dbReference type="ARBA" id="ARBA00023186"/>
    </source>
</evidence>
<dbReference type="InterPro" id="IPR036869">
    <property type="entry name" value="J_dom_sf"/>
</dbReference>
<feature type="region of interest" description="Disordered" evidence="10">
    <location>
        <begin position="247"/>
        <end position="301"/>
    </location>
</feature>
<feature type="compositionally biased region" description="Basic and acidic residues" evidence="10">
    <location>
        <begin position="268"/>
        <end position="293"/>
    </location>
</feature>
<proteinExistence type="predicted"/>
<feature type="signal peptide" evidence="12">
    <location>
        <begin position="1"/>
        <end position="25"/>
    </location>
</feature>
<feature type="chain" id="PRO_5043964503" description="DnaJ homolog subfamily C member 1" evidence="12">
    <location>
        <begin position="26"/>
        <end position="540"/>
    </location>
</feature>
<evidence type="ECO:0008006" key="17">
    <source>
        <dbReference type="Google" id="ProtNLM"/>
    </source>
</evidence>
<dbReference type="CDD" id="cd00167">
    <property type="entry name" value="SANT"/>
    <property type="match status" value="2"/>
</dbReference>
<dbReference type="EMBL" id="AP029266">
    <property type="protein sequence ID" value="BFG01430.1"/>
    <property type="molecule type" value="Genomic_DNA"/>
</dbReference>
<evidence type="ECO:0000259" key="13">
    <source>
        <dbReference type="PROSITE" id="PS50076"/>
    </source>
</evidence>
<dbReference type="SMART" id="SM00271">
    <property type="entry name" value="DnaJ"/>
    <property type="match status" value="1"/>
</dbReference>
<evidence type="ECO:0000256" key="1">
    <source>
        <dbReference type="ARBA" id="ARBA00004123"/>
    </source>
</evidence>
<evidence type="ECO:0000256" key="12">
    <source>
        <dbReference type="SAM" id="SignalP"/>
    </source>
</evidence>
<dbReference type="SUPFAM" id="SSF46689">
    <property type="entry name" value="Homeodomain-like"/>
    <property type="match status" value="2"/>
</dbReference>
<feature type="domain" description="Myb-like" evidence="14">
    <location>
        <begin position="408"/>
        <end position="456"/>
    </location>
</feature>
<dbReference type="InterPro" id="IPR009057">
    <property type="entry name" value="Homeodomain-like_sf"/>
</dbReference>
<dbReference type="PANTHER" id="PTHR44653:SF2">
    <property type="entry name" value="DNAJ HOMOLOG SUBFAMILY C MEMBER 1"/>
    <property type="match status" value="1"/>
</dbReference>
<organism evidence="15 16">
    <name type="scientific">Drosophila madeirensis</name>
    <name type="common">Fruit fly</name>
    <dbReference type="NCBI Taxonomy" id="30013"/>
    <lineage>
        <taxon>Eukaryota</taxon>
        <taxon>Metazoa</taxon>
        <taxon>Ecdysozoa</taxon>
        <taxon>Arthropoda</taxon>
        <taxon>Hexapoda</taxon>
        <taxon>Insecta</taxon>
        <taxon>Pterygota</taxon>
        <taxon>Neoptera</taxon>
        <taxon>Endopterygota</taxon>
        <taxon>Diptera</taxon>
        <taxon>Brachycera</taxon>
        <taxon>Muscomorpha</taxon>
        <taxon>Ephydroidea</taxon>
        <taxon>Drosophilidae</taxon>
        <taxon>Drosophila</taxon>
        <taxon>Sophophora</taxon>
    </lineage>
</organism>
<evidence type="ECO:0000313" key="15">
    <source>
        <dbReference type="EMBL" id="BFG01430.1"/>
    </source>
</evidence>
<dbReference type="InterPro" id="IPR001623">
    <property type="entry name" value="DnaJ_domain"/>
</dbReference>
<dbReference type="PROSITE" id="PS00636">
    <property type="entry name" value="DNAJ_1"/>
    <property type="match status" value="1"/>
</dbReference>
<feature type="compositionally biased region" description="Basic and acidic residues" evidence="10">
    <location>
        <begin position="247"/>
        <end position="258"/>
    </location>
</feature>
<dbReference type="AlphaFoldDB" id="A0AAU9G1I3"/>
<gene>
    <name evidence="15" type="ORF">DMAD_01182</name>
</gene>
<evidence type="ECO:0000256" key="4">
    <source>
        <dbReference type="ARBA" id="ARBA00022737"/>
    </source>
</evidence>
<evidence type="ECO:0000256" key="8">
    <source>
        <dbReference type="ARBA" id="ARBA00023242"/>
    </source>
</evidence>
<name>A0AAU9G1I3_DROMD</name>